<feature type="region of interest" description="Disordered" evidence="1">
    <location>
        <begin position="280"/>
        <end position="307"/>
    </location>
</feature>
<feature type="transmembrane region" description="Helical" evidence="2">
    <location>
        <begin position="95"/>
        <end position="120"/>
    </location>
</feature>
<evidence type="ECO:0000313" key="4">
    <source>
        <dbReference type="Proteomes" id="UP001176521"/>
    </source>
</evidence>
<organism evidence="3 4">
    <name type="scientific">Tilletia horrida</name>
    <dbReference type="NCBI Taxonomy" id="155126"/>
    <lineage>
        <taxon>Eukaryota</taxon>
        <taxon>Fungi</taxon>
        <taxon>Dikarya</taxon>
        <taxon>Basidiomycota</taxon>
        <taxon>Ustilaginomycotina</taxon>
        <taxon>Exobasidiomycetes</taxon>
        <taxon>Tilletiales</taxon>
        <taxon>Tilletiaceae</taxon>
        <taxon>Tilletia</taxon>
    </lineage>
</organism>
<feature type="region of interest" description="Disordered" evidence="1">
    <location>
        <begin position="493"/>
        <end position="532"/>
    </location>
</feature>
<dbReference type="Proteomes" id="UP001176521">
    <property type="component" value="Unassembled WGS sequence"/>
</dbReference>
<feature type="region of interest" description="Disordered" evidence="1">
    <location>
        <begin position="1"/>
        <end position="28"/>
    </location>
</feature>
<keyword evidence="4" id="KW-1185">Reference proteome</keyword>
<accession>A0AAN6G752</accession>
<feature type="compositionally biased region" description="Low complexity" evidence="1">
    <location>
        <begin position="798"/>
        <end position="811"/>
    </location>
</feature>
<dbReference type="EMBL" id="JAPDMQ010000448">
    <property type="protein sequence ID" value="KAK0524503.1"/>
    <property type="molecule type" value="Genomic_DNA"/>
</dbReference>
<evidence type="ECO:0000256" key="2">
    <source>
        <dbReference type="SAM" id="Phobius"/>
    </source>
</evidence>
<reference evidence="3" key="1">
    <citation type="journal article" date="2023" name="PhytoFront">
        <title>Draft Genome Resources of Seven Strains of Tilletia horrida, Causal Agent of Kernel Smut of Rice.</title>
        <authorList>
            <person name="Khanal S."/>
            <person name="Antony Babu S."/>
            <person name="Zhou X.G."/>
        </authorList>
    </citation>
    <scope>NUCLEOTIDE SEQUENCE</scope>
    <source>
        <strain evidence="3">TX3</strain>
    </source>
</reference>
<feature type="compositionally biased region" description="Basic and acidic residues" evidence="1">
    <location>
        <begin position="281"/>
        <end position="296"/>
    </location>
</feature>
<sequence length="965" mass="103651">MADAAQSSSEREPLLAPAEAGERGDTSRTAAWRASLADGWHRTTSTLHQWTASLLPSSSSHAQRTADAAEGEEADEAELERRLARKTAWQRTAQVAGVGLFSLFLLVLVLGAVVLGHLFFITLRGLDESKQSAILSRALALKGPDRLSLLNLTSDGVQVQLDARLGLDPDEALDEWLGQRGSRSAWQNLERRWLEWGLRKVKGIRIDVVDSIVIAEPDWSKDLPNKHLHLIDGGNKKKKKDDHSAGALDKSDDGDKPPANLLGFEIEPLYIRLPPLRSRRAKDGEEAASSDEDKSPANHPTHRSQTNLTPLNLTLLLKPLVPIPHLVSLVESSMQRRKATLDIHVPGLIVRGLNERDMREGERRKLAGETPVRRDAMRFGWGVAGWISLKQGEMVNRVTEHVPDVSLGNDTSKLLELTHYDFFEIGADASKTSAPSSSSSKAQGLAAVQEMVHNLATRALGIRADAVAKNPLGKLLHGHVRYQLPFGVYLPIDEEQPEPEPEPAPPGAGDGSQLPKKAEKKKPMHGDPDDTSSVLMAVVATEPLDITGEKHIALKLQGRVVPPPPPSSKAASQGRDLAGAEQQVPFLSGAAAPSAQSGDEVRVAETPQEKALSNFLSKFLRGDPNTVFVRGGSPWSRMPKPISAALKNGSKDDDLPGDGSPDLPSWIGSALGIVDLPISFPGSKVTDLIKDVTISDLHFTAHPFEKDRILCSGTVMGTLNLPKELGGVDVKVTELWPDILVFDGKPPSMRKPHHGDGNGGDGDDGDDGDNDDDDDYYDGISRISRRHQLRPHKPASPPSSSVAAAAAAAADDPQKPTPSPDPIPPLPDPLPQGAFGRLRPHDFTPATTVPDPSDPSGARKLLRCELVNVPFTVLPERQKEFRAFAWKILTGGATAGIEGSARARIWNSGLGVLELYNLPVKGTFPVNPPSSSAASSLLTSSSSLASSSPAQLMKGLLPSALLPPL</sequence>
<dbReference type="AlphaFoldDB" id="A0AAN6G752"/>
<feature type="region of interest" description="Disordered" evidence="1">
    <location>
        <begin position="230"/>
        <end position="259"/>
    </location>
</feature>
<feature type="region of interest" description="Disordered" evidence="1">
    <location>
        <begin position="743"/>
        <end position="856"/>
    </location>
</feature>
<name>A0AAN6G752_9BASI</name>
<evidence type="ECO:0000256" key="1">
    <source>
        <dbReference type="SAM" id="MobiDB-lite"/>
    </source>
</evidence>
<evidence type="ECO:0000313" key="3">
    <source>
        <dbReference type="EMBL" id="KAK0524503.1"/>
    </source>
</evidence>
<proteinExistence type="predicted"/>
<feature type="compositionally biased region" description="Acidic residues" evidence="1">
    <location>
        <begin position="761"/>
        <end position="777"/>
    </location>
</feature>
<comment type="caution">
    <text evidence="3">The sequence shown here is derived from an EMBL/GenBank/DDBJ whole genome shotgun (WGS) entry which is preliminary data.</text>
</comment>
<keyword evidence="2" id="KW-0472">Membrane</keyword>
<feature type="region of interest" description="Disordered" evidence="1">
    <location>
        <begin position="56"/>
        <end position="77"/>
    </location>
</feature>
<keyword evidence="2" id="KW-0812">Transmembrane</keyword>
<protein>
    <submittedName>
        <fullName evidence="3">Uncharacterized protein</fullName>
    </submittedName>
</protein>
<feature type="compositionally biased region" description="Basic residues" evidence="1">
    <location>
        <begin position="783"/>
        <end position="793"/>
    </location>
</feature>
<feature type="compositionally biased region" description="Basic and acidic residues" evidence="1">
    <location>
        <begin position="241"/>
        <end position="256"/>
    </location>
</feature>
<feature type="compositionally biased region" description="Pro residues" evidence="1">
    <location>
        <begin position="815"/>
        <end position="830"/>
    </location>
</feature>
<feature type="region of interest" description="Disordered" evidence="1">
    <location>
        <begin position="557"/>
        <end position="579"/>
    </location>
</feature>
<keyword evidence="2" id="KW-1133">Transmembrane helix</keyword>
<gene>
    <name evidence="3" type="ORF">OC842_005817</name>
</gene>